<dbReference type="Pfam" id="PF01022">
    <property type="entry name" value="HTH_5"/>
    <property type="match status" value="1"/>
</dbReference>
<dbReference type="OrthoDB" id="69917at2"/>
<dbReference type="EMBL" id="NHMK01000012">
    <property type="protein sequence ID" value="OWL96076.1"/>
    <property type="molecule type" value="Genomic_DNA"/>
</dbReference>
<dbReference type="SUPFAM" id="SSF46785">
    <property type="entry name" value="Winged helix' DNA-binding domain"/>
    <property type="match status" value="1"/>
</dbReference>
<dbReference type="InterPro" id="IPR036390">
    <property type="entry name" value="WH_DNA-bd_sf"/>
</dbReference>
<name>A0A246BLA2_9DEIO</name>
<reference evidence="2 3" key="1">
    <citation type="submission" date="2017-05" db="EMBL/GenBank/DDBJ databases">
        <title>De novo genome assembly of Deniococcus indicus strain DR1.</title>
        <authorList>
            <person name="Chauhan D."/>
            <person name="Yennamalli R.M."/>
            <person name="Priyadarshini R."/>
        </authorList>
    </citation>
    <scope>NUCLEOTIDE SEQUENCE [LARGE SCALE GENOMIC DNA]</scope>
    <source>
        <strain evidence="2 3">DR1</strain>
    </source>
</reference>
<dbReference type="InterPro" id="IPR011991">
    <property type="entry name" value="ArsR-like_HTH"/>
</dbReference>
<protein>
    <recommendedName>
        <fullName evidence="1">HTH arsR-type domain-containing protein</fullName>
    </recommendedName>
</protein>
<comment type="caution">
    <text evidence="2">The sequence shown here is derived from an EMBL/GenBank/DDBJ whole genome shotgun (WGS) entry which is preliminary data.</text>
</comment>
<dbReference type="GO" id="GO:0003700">
    <property type="term" value="F:DNA-binding transcription factor activity"/>
    <property type="evidence" value="ECO:0007669"/>
    <property type="project" value="InterPro"/>
</dbReference>
<dbReference type="Proteomes" id="UP000197208">
    <property type="component" value="Unassembled WGS sequence"/>
</dbReference>
<sequence length="214" mass="23213">MIHLQVTMTEMVEIPPGAQAVMAALSRGPQTVTSLTAALHLSEHTVRYHLRRLLARGLIQKHLRAPGSQAGRPAAEYTVTARATGLFPKRYLELLDALLAAAQAEGLQERLMARVTQDMVAPLQVHLGDLSGEARLLRLLELLDYGDLLPDVRAVPGGLCLEAFNCVYVGAGLHHEVICDLLPRVLSGASGTPVERLRCQRDGGVTCEFMARLP</sequence>
<accession>A0A246BLA2</accession>
<keyword evidence="3" id="KW-1185">Reference proteome</keyword>
<evidence type="ECO:0000259" key="1">
    <source>
        <dbReference type="Pfam" id="PF01022"/>
    </source>
</evidence>
<gene>
    <name evidence="2" type="ORF">CBQ26_09765</name>
</gene>
<organism evidence="2 3">
    <name type="scientific">Deinococcus indicus</name>
    <dbReference type="NCBI Taxonomy" id="223556"/>
    <lineage>
        <taxon>Bacteria</taxon>
        <taxon>Thermotogati</taxon>
        <taxon>Deinococcota</taxon>
        <taxon>Deinococci</taxon>
        <taxon>Deinococcales</taxon>
        <taxon>Deinococcaceae</taxon>
        <taxon>Deinococcus</taxon>
    </lineage>
</organism>
<dbReference type="CDD" id="cd00090">
    <property type="entry name" value="HTH_ARSR"/>
    <property type="match status" value="1"/>
</dbReference>
<evidence type="ECO:0000313" key="3">
    <source>
        <dbReference type="Proteomes" id="UP000197208"/>
    </source>
</evidence>
<proteinExistence type="predicted"/>
<dbReference type="AlphaFoldDB" id="A0A246BLA2"/>
<feature type="domain" description="HTH arsR-type" evidence="1">
    <location>
        <begin position="21"/>
        <end position="61"/>
    </location>
</feature>
<dbReference type="InterPro" id="IPR001845">
    <property type="entry name" value="HTH_ArsR_DNA-bd_dom"/>
</dbReference>
<dbReference type="InterPro" id="IPR036388">
    <property type="entry name" value="WH-like_DNA-bd_sf"/>
</dbReference>
<dbReference type="Gene3D" id="1.10.10.10">
    <property type="entry name" value="Winged helix-like DNA-binding domain superfamily/Winged helix DNA-binding domain"/>
    <property type="match status" value="1"/>
</dbReference>
<evidence type="ECO:0000313" key="2">
    <source>
        <dbReference type="EMBL" id="OWL96076.1"/>
    </source>
</evidence>